<organism evidence="2 3">
    <name type="scientific">Rhododendron griersonianum</name>
    <dbReference type="NCBI Taxonomy" id="479676"/>
    <lineage>
        <taxon>Eukaryota</taxon>
        <taxon>Viridiplantae</taxon>
        <taxon>Streptophyta</taxon>
        <taxon>Embryophyta</taxon>
        <taxon>Tracheophyta</taxon>
        <taxon>Spermatophyta</taxon>
        <taxon>Magnoliopsida</taxon>
        <taxon>eudicotyledons</taxon>
        <taxon>Gunneridae</taxon>
        <taxon>Pentapetalae</taxon>
        <taxon>asterids</taxon>
        <taxon>Ericales</taxon>
        <taxon>Ericaceae</taxon>
        <taxon>Ericoideae</taxon>
        <taxon>Rhodoreae</taxon>
        <taxon>Rhododendron</taxon>
    </lineage>
</organism>
<protein>
    <submittedName>
        <fullName evidence="2">Uncharacterized protein</fullName>
    </submittedName>
</protein>
<dbReference type="Proteomes" id="UP000823749">
    <property type="component" value="Chromosome 7"/>
</dbReference>
<keyword evidence="3" id="KW-1185">Reference proteome</keyword>
<evidence type="ECO:0000313" key="3">
    <source>
        <dbReference type="Proteomes" id="UP000823749"/>
    </source>
</evidence>
<feature type="region of interest" description="Disordered" evidence="1">
    <location>
        <begin position="69"/>
        <end position="124"/>
    </location>
</feature>
<comment type="caution">
    <text evidence="2">The sequence shown here is derived from an EMBL/GenBank/DDBJ whole genome shotgun (WGS) entry which is preliminary data.</text>
</comment>
<reference evidence="2" key="1">
    <citation type="submission" date="2020-08" db="EMBL/GenBank/DDBJ databases">
        <title>Plant Genome Project.</title>
        <authorList>
            <person name="Zhang R.-G."/>
        </authorList>
    </citation>
    <scope>NUCLEOTIDE SEQUENCE</scope>
    <source>
        <strain evidence="2">WSP0</strain>
        <tissue evidence="2">Leaf</tissue>
    </source>
</reference>
<name>A0AAV6JJ23_9ERIC</name>
<proteinExistence type="predicted"/>
<dbReference type="EMBL" id="JACTNZ010000007">
    <property type="protein sequence ID" value="KAG5540713.1"/>
    <property type="molecule type" value="Genomic_DNA"/>
</dbReference>
<gene>
    <name evidence="2" type="ORF">RHGRI_020820</name>
</gene>
<accession>A0AAV6JJ23</accession>
<sequence>MADSTSVLVEQVLSDSDEELLGVLEKVVSSAKGAPIVQDATPMEGSQLPQTTSSEQVINRVREVASITSIAQAEHLNPKPPDILSGKSKEEAPAEKQPLSKSAQKKLRKQVREQALCSFSRRGK</sequence>
<dbReference type="AlphaFoldDB" id="A0AAV6JJ23"/>
<evidence type="ECO:0000313" key="2">
    <source>
        <dbReference type="EMBL" id="KAG5540713.1"/>
    </source>
</evidence>
<evidence type="ECO:0000256" key="1">
    <source>
        <dbReference type="SAM" id="MobiDB-lite"/>
    </source>
</evidence>